<dbReference type="SMART" id="SM00388">
    <property type="entry name" value="HisKA"/>
    <property type="match status" value="1"/>
</dbReference>
<feature type="domain" description="HAMP" evidence="9">
    <location>
        <begin position="212"/>
        <end position="264"/>
    </location>
</feature>
<proteinExistence type="predicted"/>
<feature type="transmembrane region" description="Helical" evidence="7">
    <location>
        <begin position="6"/>
        <end position="29"/>
    </location>
</feature>
<keyword evidence="7" id="KW-0812">Transmembrane</keyword>
<dbReference type="PROSITE" id="PS50885">
    <property type="entry name" value="HAMP"/>
    <property type="match status" value="1"/>
</dbReference>
<reference evidence="10 11" key="1">
    <citation type="submission" date="2024-08" db="EMBL/GenBank/DDBJ databases">
        <title>Tateyamaria sp. nov., isolated from marine algae.</title>
        <authorList>
            <person name="Choi B.J."/>
            <person name="Kim J.M."/>
            <person name="Lee J.K."/>
            <person name="Choi D.G."/>
            <person name="Bayburt H."/>
            <person name="Baek J.H."/>
            <person name="Han D.M."/>
            <person name="Jeon C.O."/>
        </authorList>
    </citation>
    <scope>NUCLEOTIDE SEQUENCE [LARGE SCALE GENOMIC DNA]</scope>
    <source>
        <strain evidence="10 11">KMU-156</strain>
    </source>
</reference>
<dbReference type="InterPro" id="IPR005467">
    <property type="entry name" value="His_kinase_dom"/>
</dbReference>
<organism evidence="10 11">
    <name type="scientific">Tateyamaria armeniaca</name>
    <dbReference type="NCBI Taxonomy" id="2518930"/>
    <lineage>
        <taxon>Bacteria</taxon>
        <taxon>Pseudomonadati</taxon>
        <taxon>Pseudomonadota</taxon>
        <taxon>Alphaproteobacteria</taxon>
        <taxon>Rhodobacterales</taxon>
        <taxon>Roseobacteraceae</taxon>
        <taxon>Tateyamaria</taxon>
    </lineage>
</organism>
<dbReference type="SUPFAM" id="SSF47384">
    <property type="entry name" value="Homodimeric domain of signal transducing histidine kinase"/>
    <property type="match status" value="1"/>
</dbReference>
<dbReference type="InterPro" id="IPR003594">
    <property type="entry name" value="HATPase_dom"/>
</dbReference>
<keyword evidence="5" id="KW-0808">Transferase</keyword>
<dbReference type="RefSeq" id="WP_407593703.1">
    <property type="nucleotide sequence ID" value="NZ_JBHDIY010000002.1"/>
</dbReference>
<feature type="transmembrane region" description="Helical" evidence="7">
    <location>
        <begin position="191"/>
        <end position="210"/>
    </location>
</feature>
<comment type="subcellular location">
    <subcellularLocation>
        <location evidence="2">Membrane</location>
    </subcellularLocation>
</comment>
<dbReference type="GO" id="GO:0005524">
    <property type="term" value="F:ATP binding"/>
    <property type="evidence" value="ECO:0007669"/>
    <property type="project" value="UniProtKB-KW"/>
</dbReference>
<dbReference type="Gene3D" id="3.30.565.10">
    <property type="entry name" value="Histidine kinase-like ATPase, C-terminal domain"/>
    <property type="match status" value="1"/>
</dbReference>
<evidence type="ECO:0000256" key="6">
    <source>
        <dbReference type="ARBA" id="ARBA00022777"/>
    </source>
</evidence>
<evidence type="ECO:0000313" key="10">
    <source>
        <dbReference type="EMBL" id="MFL4471837.1"/>
    </source>
</evidence>
<dbReference type="PRINTS" id="PR00344">
    <property type="entry name" value="BCTRLSENSOR"/>
</dbReference>
<sequence length="527" mass="58296">MRSTTLFGIYAVVVIGLIGGLAGLTLYNLEKSRWWDARTQLAQESYALHLKLEVKLYRLFKQHVSTLLIGDSDGGEAEAFLRNRIDQNLLDIRSVIEREIEMVGEEELEELKLLDEIEADIRSVDTAIAALTSADDPLESFLRTERLAALLDGGIDVELDRKIGAALEEELEETQEVLADAVAFRARDQKIVYALLALATGTLIVALLSFNGQIRQPIIRLQKEIERLRRADYSKPVNLGGSLEFHELGAVLQDMGEGLAVREATRAEQKKQLEDTVATRTAELQPLIDKLETGEKNRMRLMADISHELRTPLAIILGEADVTLRTQRELSEDVSDALARIRESARHTNQIVDDMLTVARREAGQLRLDRKELDLLKVVNDAVSMFPQKVLVRRPDKKISGNVDEVRLRQSVLALLHNARRYGGPRILVTLRQSGSGNVITVEDDGPGLNPEEKENAFERFFRGSNASGQGIEGSGLGLPVVKSIVLAHGGTVELEDSALGGLKVVMTLPKHSRDPGVSPYGMTAKT</sequence>
<dbReference type="CDD" id="cd00082">
    <property type="entry name" value="HisKA"/>
    <property type="match status" value="1"/>
</dbReference>
<keyword evidence="10" id="KW-0547">Nucleotide-binding</keyword>
<dbReference type="CDD" id="cd00075">
    <property type="entry name" value="HATPase"/>
    <property type="match status" value="1"/>
</dbReference>
<dbReference type="InterPro" id="IPR003661">
    <property type="entry name" value="HisK_dim/P_dom"/>
</dbReference>
<comment type="catalytic activity">
    <reaction evidence="1">
        <text>ATP + protein L-histidine = ADP + protein N-phospho-L-histidine.</text>
        <dbReference type="EC" id="2.7.13.3"/>
    </reaction>
</comment>
<dbReference type="SMART" id="SM00387">
    <property type="entry name" value="HATPase_c"/>
    <property type="match status" value="1"/>
</dbReference>
<dbReference type="SUPFAM" id="SSF55874">
    <property type="entry name" value="ATPase domain of HSP90 chaperone/DNA topoisomerase II/histidine kinase"/>
    <property type="match status" value="1"/>
</dbReference>
<keyword evidence="4" id="KW-0597">Phosphoprotein</keyword>
<dbReference type="Pfam" id="PF02518">
    <property type="entry name" value="HATPase_c"/>
    <property type="match status" value="1"/>
</dbReference>
<evidence type="ECO:0000256" key="3">
    <source>
        <dbReference type="ARBA" id="ARBA00012438"/>
    </source>
</evidence>
<dbReference type="EC" id="2.7.13.3" evidence="3"/>
<evidence type="ECO:0000256" key="5">
    <source>
        <dbReference type="ARBA" id="ARBA00022679"/>
    </source>
</evidence>
<protein>
    <recommendedName>
        <fullName evidence="3">histidine kinase</fullName>
        <ecNumber evidence="3">2.7.13.3</ecNumber>
    </recommendedName>
</protein>
<keyword evidence="10" id="KW-0067">ATP-binding</keyword>
<dbReference type="InterPro" id="IPR004358">
    <property type="entry name" value="Sig_transdc_His_kin-like_C"/>
</dbReference>
<evidence type="ECO:0000259" key="8">
    <source>
        <dbReference type="PROSITE" id="PS50109"/>
    </source>
</evidence>
<dbReference type="InterPro" id="IPR036097">
    <property type="entry name" value="HisK_dim/P_sf"/>
</dbReference>
<keyword evidence="7" id="KW-1133">Transmembrane helix</keyword>
<evidence type="ECO:0000256" key="1">
    <source>
        <dbReference type="ARBA" id="ARBA00000085"/>
    </source>
</evidence>
<dbReference type="PROSITE" id="PS50109">
    <property type="entry name" value="HIS_KIN"/>
    <property type="match status" value="1"/>
</dbReference>
<gene>
    <name evidence="10" type="ORF">ACERZ8_18850</name>
</gene>
<keyword evidence="11" id="KW-1185">Reference proteome</keyword>
<keyword evidence="6" id="KW-0418">Kinase</keyword>
<evidence type="ECO:0000256" key="7">
    <source>
        <dbReference type="SAM" id="Phobius"/>
    </source>
</evidence>
<dbReference type="PANTHER" id="PTHR43547">
    <property type="entry name" value="TWO-COMPONENT HISTIDINE KINASE"/>
    <property type="match status" value="1"/>
</dbReference>
<keyword evidence="7" id="KW-0472">Membrane</keyword>
<evidence type="ECO:0000313" key="11">
    <source>
        <dbReference type="Proteomes" id="UP001627408"/>
    </source>
</evidence>
<dbReference type="InterPro" id="IPR036890">
    <property type="entry name" value="HATPase_C_sf"/>
</dbReference>
<dbReference type="InterPro" id="IPR003660">
    <property type="entry name" value="HAMP_dom"/>
</dbReference>
<dbReference type="PANTHER" id="PTHR43547:SF2">
    <property type="entry name" value="HYBRID SIGNAL TRANSDUCTION HISTIDINE KINASE C"/>
    <property type="match status" value="1"/>
</dbReference>
<evidence type="ECO:0000259" key="9">
    <source>
        <dbReference type="PROSITE" id="PS50885"/>
    </source>
</evidence>
<comment type="caution">
    <text evidence="10">The sequence shown here is derived from an EMBL/GenBank/DDBJ whole genome shotgun (WGS) entry which is preliminary data.</text>
</comment>
<name>A0ABW8V1G5_9RHOB</name>
<dbReference type="Gene3D" id="1.10.287.130">
    <property type="match status" value="1"/>
</dbReference>
<evidence type="ECO:0000256" key="4">
    <source>
        <dbReference type="ARBA" id="ARBA00022553"/>
    </source>
</evidence>
<dbReference type="EMBL" id="JBHDIY010000002">
    <property type="protein sequence ID" value="MFL4471837.1"/>
    <property type="molecule type" value="Genomic_DNA"/>
</dbReference>
<feature type="domain" description="Histidine kinase" evidence="8">
    <location>
        <begin position="304"/>
        <end position="513"/>
    </location>
</feature>
<dbReference type="Pfam" id="PF00512">
    <property type="entry name" value="HisKA"/>
    <property type="match status" value="1"/>
</dbReference>
<accession>A0ABW8V1G5</accession>
<evidence type="ECO:0000256" key="2">
    <source>
        <dbReference type="ARBA" id="ARBA00004370"/>
    </source>
</evidence>
<dbReference type="Proteomes" id="UP001627408">
    <property type="component" value="Unassembled WGS sequence"/>
</dbReference>